<evidence type="ECO:0000256" key="7">
    <source>
        <dbReference type="ARBA" id="ARBA00023002"/>
    </source>
</evidence>
<dbReference type="EMBL" id="AP025564">
    <property type="protein sequence ID" value="BDE95308.1"/>
    <property type="molecule type" value="Genomic_DNA"/>
</dbReference>
<dbReference type="RefSeq" id="WP_244411720.1">
    <property type="nucleotide sequence ID" value="NZ_AP025564.1"/>
</dbReference>
<dbReference type="Gene3D" id="3.40.50.720">
    <property type="entry name" value="NAD(P)-binding Rossmann-like Domain"/>
    <property type="match status" value="1"/>
</dbReference>
<reference evidence="13 14" key="1">
    <citation type="submission" date="2022-01" db="EMBL/GenBank/DDBJ databases">
        <title>Novel bile acid biosynthetic pathways are enriched in the microbiome of centenarians.</title>
        <authorList>
            <person name="Sato Y."/>
            <person name="Atarashi K."/>
            <person name="Plichta R.D."/>
            <person name="Arai Y."/>
            <person name="Sasajima S."/>
            <person name="Kearney M.S."/>
            <person name="Suda W."/>
            <person name="Takeshita K."/>
            <person name="Sasaki T."/>
            <person name="Okamoto S."/>
            <person name="Skelly N.A."/>
            <person name="Okamura Y."/>
            <person name="Vlamakis H."/>
            <person name="Li Y."/>
            <person name="Tanoue T."/>
            <person name="Takei H."/>
            <person name="Nittono H."/>
            <person name="Narushima S."/>
            <person name="Irie J."/>
            <person name="Itoh H."/>
            <person name="Moriya K."/>
            <person name="Sugiura Y."/>
            <person name="Suematsu M."/>
            <person name="Moritoki N."/>
            <person name="Shibata S."/>
            <person name="Littman R.D."/>
            <person name="Fischbach A.M."/>
            <person name="Uwamino Y."/>
            <person name="Inoue T."/>
            <person name="Honda A."/>
            <person name="Hattori M."/>
            <person name="Murai T."/>
            <person name="Xavier J.R."/>
            <person name="Hirose N."/>
            <person name="Honda K."/>
        </authorList>
    </citation>
    <scope>NUCLEOTIDE SEQUENCE [LARGE SCALE GENOMIC DNA]</scope>
    <source>
        <strain evidence="13 14">CE91-St30</strain>
    </source>
</reference>
<evidence type="ECO:0000256" key="10">
    <source>
        <dbReference type="SAM" id="MobiDB-lite"/>
    </source>
</evidence>
<dbReference type="InterPro" id="IPR023753">
    <property type="entry name" value="FAD/NAD-binding_dom"/>
</dbReference>
<evidence type="ECO:0000256" key="5">
    <source>
        <dbReference type="ARBA" id="ARBA00022643"/>
    </source>
</evidence>
<protein>
    <submittedName>
        <fullName evidence="13">NADH:flavin oxidoreductase</fullName>
    </submittedName>
</protein>
<dbReference type="InterPro" id="IPR013785">
    <property type="entry name" value="Aldolase_TIM"/>
</dbReference>
<dbReference type="Pfam" id="PF07992">
    <property type="entry name" value="Pyr_redox_2"/>
    <property type="match status" value="1"/>
</dbReference>
<dbReference type="Gene3D" id="3.20.20.70">
    <property type="entry name" value="Aldolase class I"/>
    <property type="match status" value="1"/>
</dbReference>
<dbReference type="InterPro" id="IPR006311">
    <property type="entry name" value="TAT_signal"/>
</dbReference>
<feature type="domain" description="NADH:flavin oxidoreductase/NADH oxidase N-terminal" evidence="11">
    <location>
        <begin position="197"/>
        <end position="297"/>
    </location>
</feature>
<dbReference type="PROSITE" id="PS51318">
    <property type="entry name" value="TAT"/>
    <property type="match status" value="1"/>
</dbReference>
<keyword evidence="7" id="KW-0560">Oxidoreductase</keyword>
<keyword evidence="8" id="KW-0408">Iron</keyword>
<dbReference type="SUPFAM" id="SSF51395">
    <property type="entry name" value="FMN-linked oxidoreductases"/>
    <property type="match status" value="1"/>
</dbReference>
<evidence type="ECO:0000259" key="11">
    <source>
        <dbReference type="Pfam" id="PF00724"/>
    </source>
</evidence>
<gene>
    <name evidence="13" type="ORF">CE91St30_06410</name>
</gene>
<evidence type="ECO:0000313" key="14">
    <source>
        <dbReference type="Proteomes" id="UP001320544"/>
    </source>
</evidence>
<evidence type="ECO:0000256" key="4">
    <source>
        <dbReference type="ARBA" id="ARBA00022630"/>
    </source>
</evidence>
<keyword evidence="14" id="KW-1185">Reference proteome</keyword>
<feature type="region of interest" description="Disordered" evidence="10">
    <location>
        <begin position="39"/>
        <end position="75"/>
    </location>
</feature>
<evidence type="ECO:0000256" key="3">
    <source>
        <dbReference type="ARBA" id="ARBA00011048"/>
    </source>
</evidence>
<evidence type="ECO:0000259" key="12">
    <source>
        <dbReference type="Pfam" id="PF07992"/>
    </source>
</evidence>
<keyword evidence="6" id="KW-0479">Metal-binding</keyword>
<feature type="domain" description="NADH:flavin oxidoreductase/NADH oxidase N-terminal" evidence="11">
    <location>
        <begin position="87"/>
        <end position="183"/>
    </location>
</feature>
<dbReference type="PRINTS" id="PR00368">
    <property type="entry name" value="FADPNR"/>
</dbReference>
<dbReference type="InterPro" id="IPR051793">
    <property type="entry name" value="NADH:flavin_oxidoreductase"/>
</dbReference>
<evidence type="ECO:0000256" key="6">
    <source>
        <dbReference type="ARBA" id="ARBA00022723"/>
    </source>
</evidence>
<comment type="cofactor">
    <cofactor evidence="1">
        <name>FMN</name>
        <dbReference type="ChEBI" id="CHEBI:58210"/>
    </cofactor>
</comment>
<keyword evidence="5" id="KW-0288">FMN</keyword>
<accession>A0ABM7WGE5</accession>
<dbReference type="InterPro" id="IPR001155">
    <property type="entry name" value="OxRdtase_FMN_N"/>
</dbReference>
<organism evidence="13 14">
    <name type="scientific">Raoultibacter timonensis</name>
    <dbReference type="NCBI Taxonomy" id="1907662"/>
    <lineage>
        <taxon>Bacteria</taxon>
        <taxon>Bacillati</taxon>
        <taxon>Actinomycetota</taxon>
        <taxon>Coriobacteriia</taxon>
        <taxon>Eggerthellales</taxon>
        <taxon>Eggerthellaceae</taxon>
        <taxon>Raoultibacter</taxon>
    </lineage>
</organism>
<dbReference type="Pfam" id="PF00724">
    <property type="entry name" value="Oxidored_FMN"/>
    <property type="match status" value="2"/>
</dbReference>
<evidence type="ECO:0000256" key="2">
    <source>
        <dbReference type="ARBA" id="ARBA00001966"/>
    </source>
</evidence>
<evidence type="ECO:0000256" key="8">
    <source>
        <dbReference type="ARBA" id="ARBA00023004"/>
    </source>
</evidence>
<keyword evidence="4" id="KW-0285">Flavoprotein</keyword>
<feature type="domain" description="FAD/NAD(P)-binding" evidence="12">
    <location>
        <begin position="488"/>
        <end position="712"/>
    </location>
</feature>
<dbReference type="CDD" id="cd02803">
    <property type="entry name" value="OYE_like_FMN_family"/>
    <property type="match status" value="1"/>
</dbReference>
<evidence type="ECO:0000256" key="1">
    <source>
        <dbReference type="ARBA" id="ARBA00001917"/>
    </source>
</evidence>
<keyword evidence="9" id="KW-0411">Iron-sulfur</keyword>
<dbReference type="InterPro" id="IPR036188">
    <property type="entry name" value="FAD/NAD-bd_sf"/>
</dbReference>
<name>A0ABM7WGE5_9ACTN</name>
<evidence type="ECO:0000256" key="9">
    <source>
        <dbReference type="ARBA" id="ARBA00023014"/>
    </source>
</evidence>
<sequence length="747" mass="79297">MEKPSKEAIGTTGISRRSFVEGAALAAIGATAASALSLTGCSPAPSNSAENGNAANAPSAAPSPSTVVELNPQDDSYDSYSGDVSAIFSPITIGSMNLKNRIVKSAAGSDTMPKGATEMSQNAIDYYGLIADGGTALIILETGTLSPFGLTNGSKPSEQGVLEAQKIADRIHQADAYVGVQFGLGTPLSPITQVNDYTNEEIKALVKDCGEAALRLKNAGFDCVEMKGATTDVLNQFLSRSRNFREDEYGAQNNENRVRLFKEIIEEIRSQCGEDFTILTLINAVEEMDSSLGDNDGFIVLEEAQYLAQELEKSGADFIQVRVGVPGQEVTCYGPDCNHTGYKMDGATGFGTQFDYAKHFEGLMDGSHSGVGGFIPLAKKIKEVVDIPVGCAGNMDARLAPDLINAAVANGDVDLVFMNRMLVVDPELPKKLEEGRRDEIAPCTKCFHCHAKPLGEAEMCRVNATTQFAYTEEMPEGYALEPAEKSKNVMVVGGGPAGMEAARIAALRGHTVTLYEQKDSLGGLLGTAQAYKGTHERMGDLKDYLARQLEIASVQTVTGQTVDVDFVKSEGPDVVLVAVGGSRESKLSSSASVNVMDVGSIDLNEIDDDVVIVGGNLQAVDIASFLIAQGKHVDIVNPGAKDVLDIEQSPWVRRFTLPHLYAKGVKVYNEADATEVTDSGLRITMRDCGLDKEIVCGTVIECWDMVGNTALVDDIAATGIEAYAVGCDAPKNIQSAIHAGNIVARSI</sequence>
<dbReference type="PANTHER" id="PTHR42917:SF2">
    <property type="entry name" value="2,4-DIENOYL-COA REDUCTASE [(2E)-ENOYL-COA-PRODUCING]"/>
    <property type="match status" value="1"/>
</dbReference>
<comment type="similarity">
    <text evidence="3">In the N-terminal section; belongs to the NADH:flavin oxidoreductase/NADH oxidase family.</text>
</comment>
<dbReference type="Proteomes" id="UP001320544">
    <property type="component" value="Chromosome"/>
</dbReference>
<feature type="compositionally biased region" description="Low complexity" evidence="10">
    <location>
        <begin position="39"/>
        <end position="65"/>
    </location>
</feature>
<dbReference type="Gene3D" id="3.50.50.60">
    <property type="entry name" value="FAD/NAD(P)-binding domain"/>
    <property type="match status" value="1"/>
</dbReference>
<evidence type="ECO:0000313" key="13">
    <source>
        <dbReference type="EMBL" id="BDE95308.1"/>
    </source>
</evidence>
<dbReference type="SUPFAM" id="SSF51905">
    <property type="entry name" value="FAD/NAD(P)-binding domain"/>
    <property type="match status" value="1"/>
</dbReference>
<comment type="cofactor">
    <cofactor evidence="2">
        <name>[4Fe-4S] cluster</name>
        <dbReference type="ChEBI" id="CHEBI:49883"/>
    </cofactor>
</comment>
<proteinExistence type="inferred from homology"/>
<dbReference type="PANTHER" id="PTHR42917">
    <property type="entry name" value="2,4-DIENOYL-COA REDUCTASE"/>
    <property type="match status" value="1"/>
</dbReference>